<dbReference type="EMBL" id="JACDXX010000013">
    <property type="protein sequence ID" value="MCB5411163.1"/>
    <property type="molecule type" value="Genomic_DNA"/>
</dbReference>
<protein>
    <recommendedName>
        <fullName evidence="2">High-affinity zinc uptake system protein ZnuA</fullName>
    </recommendedName>
</protein>
<evidence type="ECO:0000256" key="1">
    <source>
        <dbReference type="ARBA" id="ARBA00011028"/>
    </source>
</evidence>
<keyword evidence="5" id="KW-0406">Ion transport</keyword>
<keyword evidence="9" id="KW-1185">Reference proteome</keyword>
<comment type="caution">
    <text evidence="8">The sequence shown here is derived from an EMBL/GenBank/DDBJ whole genome shotgun (WGS) entry which is preliminary data.</text>
</comment>
<evidence type="ECO:0000256" key="5">
    <source>
        <dbReference type="ARBA" id="ARBA00022906"/>
    </source>
</evidence>
<organism evidence="8 9">
    <name type="scientific">Pseudogemmobacter faecipullorum</name>
    <dbReference type="NCBI Taxonomy" id="2755041"/>
    <lineage>
        <taxon>Bacteria</taxon>
        <taxon>Pseudomonadati</taxon>
        <taxon>Pseudomonadota</taxon>
        <taxon>Alphaproteobacteria</taxon>
        <taxon>Rhodobacterales</taxon>
        <taxon>Paracoccaceae</taxon>
        <taxon>Pseudogemmobacter</taxon>
    </lineage>
</organism>
<comment type="similarity">
    <text evidence="1">Belongs to the bacterial solute-binding protein 9 family.</text>
</comment>
<evidence type="ECO:0000256" key="7">
    <source>
        <dbReference type="SAM" id="SignalP"/>
    </source>
</evidence>
<dbReference type="InterPro" id="IPR050492">
    <property type="entry name" value="Bact_metal-bind_prot9"/>
</dbReference>
<sequence>MRYIISLTLTSSLALTTSMAMAAPPQIVTDVPVVHSLVSMVTGDLTQPELLLEKGGSEHHFQLRPSQASLIAAADLVVQIGPELTPWLNKALALRPAEAPVLQLLHDKGTHRRTYGEAAESEAHNHDHDHDHDAPAGEAEAQHDHDHDHDHDHAGHDHGPGSTDPHAWLEPGNARHWLGLIAAELARLDPENAATYAANARAGAAEIARADQEAQAKLAPVAAKPFATFHDAYGYYTAHYRLNFAGSIAMGDAGTPGARHLSALRARVQAGEILCLFPEVGHDRAPLERVAEATGVQIGGLLDPVGTGMEPGAALYPTLLTRTADTLAECLSR</sequence>
<feature type="signal peptide" evidence="7">
    <location>
        <begin position="1"/>
        <end position="22"/>
    </location>
</feature>
<dbReference type="SUPFAM" id="SSF53807">
    <property type="entry name" value="Helical backbone' metal receptor"/>
    <property type="match status" value="1"/>
</dbReference>
<gene>
    <name evidence="8" type="ORF">H0485_14310</name>
</gene>
<name>A0ABS8CPP6_9RHOB</name>
<dbReference type="InterPro" id="IPR006127">
    <property type="entry name" value="ZnuA-like"/>
</dbReference>
<feature type="compositionally biased region" description="Basic and acidic residues" evidence="6">
    <location>
        <begin position="121"/>
        <end position="159"/>
    </location>
</feature>
<reference evidence="8 9" key="1">
    <citation type="submission" date="2020-07" db="EMBL/GenBank/DDBJ databases">
        <title>Pseudogemmobacter sp. nov., isolated from poultry manure in Taiwan.</title>
        <authorList>
            <person name="Lin S.-Y."/>
            <person name="Tang Y.-S."/>
            <person name="Young C.-C."/>
        </authorList>
    </citation>
    <scope>NUCLEOTIDE SEQUENCE [LARGE SCALE GENOMIC DNA]</scope>
    <source>
        <strain evidence="8 9">CC-YST710</strain>
    </source>
</reference>
<evidence type="ECO:0000256" key="3">
    <source>
        <dbReference type="ARBA" id="ARBA00022448"/>
    </source>
</evidence>
<feature type="chain" id="PRO_5045877230" description="High-affinity zinc uptake system protein ZnuA" evidence="7">
    <location>
        <begin position="23"/>
        <end position="333"/>
    </location>
</feature>
<proteinExistence type="inferred from homology"/>
<evidence type="ECO:0000256" key="2">
    <source>
        <dbReference type="ARBA" id="ARBA00015915"/>
    </source>
</evidence>
<keyword evidence="5" id="KW-0864">Zinc transport</keyword>
<evidence type="ECO:0000256" key="4">
    <source>
        <dbReference type="ARBA" id="ARBA00022729"/>
    </source>
</evidence>
<evidence type="ECO:0000256" key="6">
    <source>
        <dbReference type="SAM" id="MobiDB-lite"/>
    </source>
</evidence>
<feature type="region of interest" description="Disordered" evidence="6">
    <location>
        <begin position="111"/>
        <end position="169"/>
    </location>
</feature>
<dbReference type="Pfam" id="PF01297">
    <property type="entry name" value="ZnuA"/>
    <property type="match status" value="1"/>
</dbReference>
<dbReference type="PANTHER" id="PTHR42953">
    <property type="entry name" value="HIGH-AFFINITY ZINC UPTAKE SYSTEM PROTEIN ZNUA-RELATED"/>
    <property type="match status" value="1"/>
</dbReference>
<dbReference type="PANTHER" id="PTHR42953:SF3">
    <property type="entry name" value="HIGH-AFFINITY ZINC UPTAKE SYSTEM PROTEIN ZNUA"/>
    <property type="match status" value="1"/>
</dbReference>
<evidence type="ECO:0000313" key="8">
    <source>
        <dbReference type="EMBL" id="MCB5411163.1"/>
    </source>
</evidence>
<dbReference type="RefSeq" id="WP_226936622.1">
    <property type="nucleotide sequence ID" value="NZ_JACDXX010000013.1"/>
</dbReference>
<dbReference type="Proteomes" id="UP001198571">
    <property type="component" value="Unassembled WGS sequence"/>
</dbReference>
<evidence type="ECO:0000313" key="9">
    <source>
        <dbReference type="Proteomes" id="UP001198571"/>
    </source>
</evidence>
<keyword evidence="4 7" id="KW-0732">Signal</keyword>
<accession>A0ABS8CPP6</accession>
<keyword evidence="3" id="KW-0813">Transport</keyword>
<dbReference type="Gene3D" id="3.40.50.1980">
    <property type="entry name" value="Nitrogenase molybdenum iron protein domain"/>
    <property type="match status" value="2"/>
</dbReference>
<keyword evidence="5" id="KW-0862">Zinc</keyword>